<evidence type="ECO:0000313" key="3">
    <source>
        <dbReference type="Proteomes" id="UP000246635"/>
    </source>
</evidence>
<evidence type="ECO:0000256" key="1">
    <source>
        <dbReference type="SAM" id="MobiDB-lite"/>
    </source>
</evidence>
<keyword evidence="3" id="KW-1185">Reference proteome</keyword>
<organism evidence="2 3">
    <name type="scientific">Paenibacillus cellulosilyticus</name>
    <dbReference type="NCBI Taxonomy" id="375489"/>
    <lineage>
        <taxon>Bacteria</taxon>
        <taxon>Bacillati</taxon>
        <taxon>Bacillota</taxon>
        <taxon>Bacilli</taxon>
        <taxon>Bacillales</taxon>
        <taxon>Paenibacillaceae</taxon>
        <taxon>Paenibacillus</taxon>
    </lineage>
</organism>
<feature type="region of interest" description="Disordered" evidence="1">
    <location>
        <begin position="1"/>
        <end position="20"/>
    </location>
</feature>
<name>A0A2V2YND9_9BACL</name>
<proteinExistence type="predicted"/>
<comment type="caution">
    <text evidence="2">The sequence shown here is derived from an EMBL/GenBank/DDBJ whole genome shotgun (WGS) entry which is preliminary data.</text>
</comment>
<feature type="compositionally biased region" description="Polar residues" evidence="1">
    <location>
        <begin position="1"/>
        <end position="10"/>
    </location>
</feature>
<reference evidence="2 3" key="1">
    <citation type="submission" date="2018-05" db="EMBL/GenBank/DDBJ databases">
        <title>Genomic Encyclopedia of Type Strains, Phase III (KMG-III): the genomes of soil and plant-associated and newly described type strains.</title>
        <authorList>
            <person name="Whitman W."/>
        </authorList>
    </citation>
    <scope>NUCLEOTIDE SEQUENCE [LARGE SCALE GENOMIC DNA]</scope>
    <source>
        <strain evidence="2 3">CECT 5696</strain>
    </source>
</reference>
<gene>
    <name evidence="2" type="ORF">DFQ01_12319</name>
</gene>
<accession>A0A2V2YND9</accession>
<dbReference type="AlphaFoldDB" id="A0A2V2YND9"/>
<sequence>MGITRGSTESKACPTGTKAGISTYDPRFIESHADVRTAL</sequence>
<protein>
    <submittedName>
        <fullName evidence="2">Uncharacterized protein</fullName>
    </submittedName>
</protein>
<dbReference type="Proteomes" id="UP000246635">
    <property type="component" value="Unassembled WGS sequence"/>
</dbReference>
<evidence type="ECO:0000313" key="2">
    <source>
        <dbReference type="EMBL" id="PWV95942.1"/>
    </source>
</evidence>
<dbReference type="EMBL" id="QGTQ01000023">
    <property type="protein sequence ID" value="PWV95942.1"/>
    <property type="molecule type" value="Genomic_DNA"/>
</dbReference>